<gene>
    <name evidence="2" type="ORF">ACFQMF_07380</name>
</gene>
<evidence type="ECO:0000313" key="2">
    <source>
        <dbReference type="EMBL" id="MFC7324399.1"/>
    </source>
</evidence>
<feature type="domain" description="DUF8145" evidence="1">
    <location>
        <begin position="2"/>
        <end position="66"/>
    </location>
</feature>
<dbReference type="RefSeq" id="WP_256409491.1">
    <property type="nucleotide sequence ID" value="NZ_JANHDN010000005.1"/>
</dbReference>
<reference evidence="2 3" key="1">
    <citation type="journal article" date="2019" name="Int. J. Syst. Evol. Microbiol.">
        <title>The Global Catalogue of Microorganisms (GCM) 10K type strain sequencing project: providing services to taxonomists for standard genome sequencing and annotation.</title>
        <authorList>
            <consortium name="The Broad Institute Genomics Platform"/>
            <consortium name="The Broad Institute Genome Sequencing Center for Infectious Disease"/>
            <person name="Wu L."/>
            <person name="Ma J."/>
        </authorList>
    </citation>
    <scope>NUCLEOTIDE SEQUENCE [LARGE SCALE GENOMIC DNA]</scope>
    <source>
        <strain evidence="2 3">CGMCC 1.12554</strain>
    </source>
</reference>
<evidence type="ECO:0000313" key="3">
    <source>
        <dbReference type="Proteomes" id="UP001596545"/>
    </source>
</evidence>
<dbReference type="EMBL" id="JBHTBL010000005">
    <property type="protein sequence ID" value="MFC7324399.1"/>
    <property type="molecule type" value="Genomic_DNA"/>
</dbReference>
<dbReference type="InterPro" id="IPR058458">
    <property type="entry name" value="DUF8145"/>
</dbReference>
<dbReference type="AlphaFoldDB" id="A0ABD6AJG5"/>
<name>A0ABD6AJG5_9EURY</name>
<sequence length="67" mass="7384">MHVPDDPPDACPACGDPYDSVSRHAGGFVANLLDNERYRRVCFHPATDDGDPAFDCYHHTHEQAGTD</sequence>
<keyword evidence="3" id="KW-1185">Reference proteome</keyword>
<organism evidence="2 3">
    <name type="scientific">Halorubrum rutilum</name>
    <dbReference type="NCBI Taxonomy" id="1364933"/>
    <lineage>
        <taxon>Archaea</taxon>
        <taxon>Methanobacteriati</taxon>
        <taxon>Methanobacteriota</taxon>
        <taxon>Stenosarchaea group</taxon>
        <taxon>Halobacteria</taxon>
        <taxon>Halobacteriales</taxon>
        <taxon>Haloferacaceae</taxon>
        <taxon>Halorubrum</taxon>
    </lineage>
</organism>
<dbReference type="Pfam" id="PF26470">
    <property type="entry name" value="DUF8145"/>
    <property type="match status" value="1"/>
</dbReference>
<comment type="caution">
    <text evidence="2">The sequence shown here is derived from an EMBL/GenBank/DDBJ whole genome shotgun (WGS) entry which is preliminary data.</text>
</comment>
<proteinExistence type="predicted"/>
<evidence type="ECO:0000259" key="1">
    <source>
        <dbReference type="Pfam" id="PF26470"/>
    </source>
</evidence>
<accession>A0ABD6AJG5</accession>
<protein>
    <recommendedName>
        <fullName evidence="1">DUF8145 domain-containing protein</fullName>
    </recommendedName>
</protein>
<dbReference type="Proteomes" id="UP001596545">
    <property type="component" value="Unassembled WGS sequence"/>
</dbReference>